<evidence type="ECO:0000256" key="5">
    <source>
        <dbReference type="SAM" id="Phobius"/>
    </source>
</evidence>
<feature type="transmembrane region" description="Helical" evidence="5">
    <location>
        <begin position="279"/>
        <end position="298"/>
    </location>
</feature>
<dbReference type="OMA" id="DTHTHEY"/>
<dbReference type="EMBL" id="UFQS01002578">
    <property type="protein sequence ID" value="SSX14296.1"/>
    <property type="molecule type" value="Genomic_DNA"/>
</dbReference>
<dbReference type="EMBL" id="UFQT01002578">
    <property type="protein sequence ID" value="SSX33708.1"/>
    <property type="molecule type" value="Genomic_DNA"/>
</dbReference>
<dbReference type="VEuPathDB" id="VectorBase:CSON006806"/>
<feature type="transmembrane region" description="Helical" evidence="5">
    <location>
        <begin position="456"/>
        <end position="480"/>
    </location>
</feature>
<comment type="subcellular location">
    <subcellularLocation>
        <location evidence="1">Membrane</location>
        <topology evidence="1">Multi-pass membrane protein</topology>
    </subcellularLocation>
</comment>
<evidence type="ECO:0000259" key="6">
    <source>
        <dbReference type="PROSITE" id="PS50850"/>
    </source>
</evidence>
<keyword evidence="2 5" id="KW-0812">Transmembrane</keyword>
<feature type="domain" description="Major facilitator superfamily (MFS) profile" evidence="6">
    <location>
        <begin position="112"/>
        <end position="543"/>
    </location>
</feature>
<feature type="transmembrane region" description="Helical" evidence="5">
    <location>
        <begin position="38"/>
        <end position="56"/>
    </location>
</feature>
<feature type="transmembrane region" description="Helical" evidence="5">
    <location>
        <begin position="253"/>
        <end position="273"/>
    </location>
</feature>
<dbReference type="InterPro" id="IPR020846">
    <property type="entry name" value="MFS_dom"/>
</dbReference>
<dbReference type="PANTHER" id="PTHR24064">
    <property type="entry name" value="SOLUTE CARRIER FAMILY 22 MEMBER"/>
    <property type="match status" value="1"/>
</dbReference>
<dbReference type="Pfam" id="PF00083">
    <property type="entry name" value="Sugar_tr"/>
    <property type="match status" value="1"/>
</dbReference>
<name>A0A336N5D9_CULSO</name>
<sequence length="564" mass="64418">MDDETCNDALDRNDTHTHEYYREKILDKLEDLGNGSRWLWMTFMLCITPSILNGFHTSSYVFLGQMPDDYWCVIPELQNMNWTVTEMRSISRMNSISKCDIFNWNYKLFGNMSYNEASEYVVAMHKPEVIRCGKNHDSYFAYDQKPGTSIVSEWDLVCDKLIYRTNVQMALSVGKFIGSSVLGIVADRWGRKFAFNISAIIYMIAGPLSFLTPWYWIFFFSRFLLGAAGSGVYNSAYTILTEAVAKKHRSWTSVVYSISYPVGTLILALLAYFQREWRNLQMCLTLPAFLLLINIIYLDESPRWLVNKNHLEKAFKIVFKRSNEQLKSIRDQEISFNSKEQFTSQSKSMKDRLKVAFHEITILYGTPNMRNKLLVCQFAWFVSSFSYYVIALNADNLSANRYIYIAMVGLFEIPSCIVPIAIMRFFGRRYTSLILFYSAGMSLLALFLIPTDEKSVITFTAMFGRFCIGAVFIVVILHTAELFPTEVRNSSIGTSSTMAHVGSISAPYVVDFLGTLAWFIPTTICAVAAISAGTLVMLLPETKNKELHDQVDENDEKNCDAAQS</sequence>
<dbReference type="InterPro" id="IPR005829">
    <property type="entry name" value="Sugar_transporter_CS"/>
</dbReference>
<dbReference type="PROSITE" id="PS00216">
    <property type="entry name" value="SUGAR_TRANSPORT_1"/>
    <property type="match status" value="1"/>
</dbReference>
<feature type="transmembrane region" description="Helical" evidence="5">
    <location>
        <begin position="193"/>
        <end position="217"/>
    </location>
</feature>
<organism evidence="8">
    <name type="scientific">Culicoides sonorensis</name>
    <name type="common">Biting midge</name>
    <dbReference type="NCBI Taxonomy" id="179676"/>
    <lineage>
        <taxon>Eukaryota</taxon>
        <taxon>Metazoa</taxon>
        <taxon>Ecdysozoa</taxon>
        <taxon>Arthropoda</taxon>
        <taxon>Hexapoda</taxon>
        <taxon>Insecta</taxon>
        <taxon>Pterygota</taxon>
        <taxon>Neoptera</taxon>
        <taxon>Endopterygota</taxon>
        <taxon>Diptera</taxon>
        <taxon>Nematocera</taxon>
        <taxon>Chironomoidea</taxon>
        <taxon>Ceratopogonidae</taxon>
        <taxon>Ceratopogoninae</taxon>
        <taxon>Culicoides</taxon>
        <taxon>Monoculicoides</taxon>
    </lineage>
</organism>
<keyword evidence="4 5" id="KW-0472">Membrane</keyword>
<accession>A0A336N5D9</accession>
<dbReference type="InterPro" id="IPR005828">
    <property type="entry name" value="MFS_sugar_transport-like"/>
</dbReference>
<dbReference type="InterPro" id="IPR036259">
    <property type="entry name" value="MFS_trans_sf"/>
</dbReference>
<evidence type="ECO:0000256" key="2">
    <source>
        <dbReference type="ARBA" id="ARBA00022692"/>
    </source>
</evidence>
<dbReference type="SUPFAM" id="SSF103473">
    <property type="entry name" value="MFS general substrate transporter"/>
    <property type="match status" value="1"/>
</dbReference>
<dbReference type="GO" id="GO:0022857">
    <property type="term" value="F:transmembrane transporter activity"/>
    <property type="evidence" value="ECO:0007669"/>
    <property type="project" value="InterPro"/>
</dbReference>
<feature type="transmembrane region" description="Helical" evidence="5">
    <location>
        <begin position="373"/>
        <end position="390"/>
    </location>
</feature>
<dbReference type="AlphaFoldDB" id="A0A336N5D9"/>
<evidence type="ECO:0000256" key="1">
    <source>
        <dbReference type="ARBA" id="ARBA00004141"/>
    </source>
</evidence>
<protein>
    <submittedName>
        <fullName evidence="8">CSON006806 protein</fullName>
    </submittedName>
</protein>
<reference evidence="7" key="1">
    <citation type="submission" date="2018-04" db="EMBL/GenBank/DDBJ databases">
        <authorList>
            <person name="Go L.Y."/>
            <person name="Mitchell J.A."/>
        </authorList>
    </citation>
    <scope>NUCLEOTIDE SEQUENCE</scope>
    <source>
        <tissue evidence="7">Whole organism</tissue>
    </source>
</reference>
<feature type="transmembrane region" description="Helical" evidence="5">
    <location>
        <begin position="516"/>
        <end position="539"/>
    </location>
</feature>
<proteinExistence type="predicted"/>
<dbReference type="CDD" id="cd17317">
    <property type="entry name" value="MFS_SLC22"/>
    <property type="match status" value="1"/>
</dbReference>
<dbReference type="GO" id="GO:0016020">
    <property type="term" value="C:membrane"/>
    <property type="evidence" value="ECO:0007669"/>
    <property type="project" value="UniProtKB-SubCell"/>
</dbReference>
<gene>
    <name evidence="8" type="primary">CSON006806</name>
</gene>
<reference evidence="8" key="2">
    <citation type="submission" date="2018-07" db="EMBL/GenBank/DDBJ databases">
        <authorList>
            <person name="Quirk P.G."/>
            <person name="Krulwich T.A."/>
        </authorList>
    </citation>
    <scope>NUCLEOTIDE SEQUENCE</scope>
</reference>
<feature type="transmembrane region" description="Helical" evidence="5">
    <location>
        <begin position="430"/>
        <end position="450"/>
    </location>
</feature>
<evidence type="ECO:0000313" key="8">
    <source>
        <dbReference type="EMBL" id="SSX33708.1"/>
    </source>
</evidence>
<evidence type="ECO:0000313" key="7">
    <source>
        <dbReference type="EMBL" id="SSX14296.1"/>
    </source>
</evidence>
<evidence type="ECO:0000256" key="3">
    <source>
        <dbReference type="ARBA" id="ARBA00022989"/>
    </source>
</evidence>
<feature type="transmembrane region" description="Helical" evidence="5">
    <location>
        <begin position="402"/>
        <end position="423"/>
    </location>
</feature>
<keyword evidence="3 5" id="KW-1133">Transmembrane helix</keyword>
<dbReference type="Gene3D" id="1.20.1250.20">
    <property type="entry name" value="MFS general substrate transporter like domains"/>
    <property type="match status" value="1"/>
</dbReference>
<evidence type="ECO:0000256" key="4">
    <source>
        <dbReference type="ARBA" id="ARBA00023136"/>
    </source>
</evidence>
<dbReference type="PROSITE" id="PS50850">
    <property type="entry name" value="MFS"/>
    <property type="match status" value="1"/>
</dbReference>